<dbReference type="WBParaSite" id="HCON_00152650-00001">
    <property type="protein sequence ID" value="HCON_00152650-00001"/>
    <property type="gene ID" value="HCON_00152650"/>
</dbReference>
<dbReference type="Proteomes" id="UP000025227">
    <property type="component" value="Unplaced"/>
</dbReference>
<accession>A0A7I4YW50</accession>
<evidence type="ECO:0000313" key="3">
    <source>
        <dbReference type="WBParaSite" id="HCON_00152650-00001"/>
    </source>
</evidence>
<dbReference type="AlphaFoldDB" id="A0A7I4YW50"/>
<protein>
    <submittedName>
        <fullName evidence="2 3">Secreted protein</fullName>
    </submittedName>
</protein>
<keyword evidence="1" id="KW-1185">Reference proteome</keyword>
<name>A0A7I4YW50_HAECO</name>
<evidence type="ECO:0000313" key="1">
    <source>
        <dbReference type="Proteomes" id="UP000025227"/>
    </source>
</evidence>
<dbReference type="WBParaSite" id="HCON_00152630-00001">
    <property type="protein sequence ID" value="HCON_00152630-00001"/>
    <property type="gene ID" value="HCON_00152630"/>
</dbReference>
<organism evidence="1 3">
    <name type="scientific">Haemonchus contortus</name>
    <name type="common">Barber pole worm</name>
    <dbReference type="NCBI Taxonomy" id="6289"/>
    <lineage>
        <taxon>Eukaryota</taxon>
        <taxon>Metazoa</taxon>
        <taxon>Ecdysozoa</taxon>
        <taxon>Nematoda</taxon>
        <taxon>Chromadorea</taxon>
        <taxon>Rhabditida</taxon>
        <taxon>Rhabditina</taxon>
        <taxon>Rhabditomorpha</taxon>
        <taxon>Strongyloidea</taxon>
        <taxon>Trichostrongylidae</taxon>
        <taxon>Haemonchus</taxon>
    </lineage>
</organism>
<evidence type="ECO:0000313" key="2">
    <source>
        <dbReference type="WBParaSite" id="HCON_00152630-00001"/>
    </source>
</evidence>
<proteinExistence type="predicted"/>
<sequence>MSVASFSVRFLLTLACILSAIVSTMGFRTWKRSPYSYING</sequence>
<reference evidence="2 3" key="1">
    <citation type="submission" date="2020-12" db="UniProtKB">
        <authorList>
            <consortium name="WormBaseParasite"/>
        </authorList>
    </citation>
    <scope>IDENTIFICATION</scope>
    <source>
        <strain evidence="2 3">MHco3</strain>
    </source>
</reference>